<reference evidence="2 3" key="1">
    <citation type="submission" date="2019-06" db="EMBL/GenBank/DDBJ databases">
        <title>Draft genomes of female and male turbot (Scophthalmus maximus).</title>
        <authorList>
            <person name="Xu H."/>
            <person name="Xu X.-W."/>
            <person name="Shao C."/>
            <person name="Chen S."/>
        </authorList>
    </citation>
    <scope>NUCLEOTIDE SEQUENCE [LARGE SCALE GENOMIC DNA]</scope>
    <source>
        <strain evidence="2">Ysfricsl-2016a</strain>
        <tissue evidence="2">Blood</tissue>
    </source>
</reference>
<comment type="caution">
    <text evidence="2">The sequence shown here is derived from an EMBL/GenBank/DDBJ whole genome shotgun (WGS) entry which is preliminary data.</text>
</comment>
<dbReference type="Proteomes" id="UP000438429">
    <property type="component" value="Unassembled WGS sequence"/>
</dbReference>
<name>A0A6A4RMI3_SCOMX</name>
<evidence type="ECO:0000256" key="1">
    <source>
        <dbReference type="SAM" id="MobiDB-lite"/>
    </source>
</evidence>
<dbReference type="AlphaFoldDB" id="A0A6A4RMI3"/>
<feature type="region of interest" description="Disordered" evidence="1">
    <location>
        <begin position="13"/>
        <end position="39"/>
    </location>
</feature>
<evidence type="ECO:0000313" key="3">
    <source>
        <dbReference type="Proteomes" id="UP000438429"/>
    </source>
</evidence>
<protein>
    <submittedName>
        <fullName evidence="2">Uncharacterized protein</fullName>
    </submittedName>
</protein>
<evidence type="ECO:0000313" key="2">
    <source>
        <dbReference type="EMBL" id="KAF0023073.1"/>
    </source>
</evidence>
<dbReference type="EMBL" id="VEVO01000022">
    <property type="protein sequence ID" value="KAF0023073.1"/>
    <property type="molecule type" value="Genomic_DNA"/>
</dbReference>
<proteinExistence type="predicted"/>
<accession>A0A6A4RMI3</accession>
<sequence>MPHFLKRAVELCATHPTSSKGTRHDRERNSSNQLLRPEEGNMRSIKSLLGIYEDFLNTTLEPPQDVSDLADVYTDLNVAMLHEREHVGIR</sequence>
<organism evidence="2 3">
    <name type="scientific">Scophthalmus maximus</name>
    <name type="common">Turbot</name>
    <name type="synonym">Psetta maxima</name>
    <dbReference type="NCBI Taxonomy" id="52904"/>
    <lineage>
        <taxon>Eukaryota</taxon>
        <taxon>Metazoa</taxon>
        <taxon>Chordata</taxon>
        <taxon>Craniata</taxon>
        <taxon>Vertebrata</taxon>
        <taxon>Euteleostomi</taxon>
        <taxon>Actinopterygii</taxon>
        <taxon>Neopterygii</taxon>
        <taxon>Teleostei</taxon>
        <taxon>Neoteleostei</taxon>
        <taxon>Acanthomorphata</taxon>
        <taxon>Carangaria</taxon>
        <taxon>Pleuronectiformes</taxon>
        <taxon>Pleuronectoidei</taxon>
        <taxon>Scophthalmidae</taxon>
        <taxon>Scophthalmus</taxon>
    </lineage>
</organism>
<gene>
    <name evidence="2" type="ORF">F2P81_023703</name>
</gene>